<evidence type="ECO:0000313" key="3">
    <source>
        <dbReference type="EMBL" id="TWI98702.1"/>
    </source>
</evidence>
<evidence type="ECO:0000256" key="1">
    <source>
        <dbReference type="SAM" id="Phobius"/>
    </source>
</evidence>
<gene>
    <name evidence="3" type="ORF">JN11_02890</name>
</gene>
<dbReference type="Pfam" id="PF14360">
    <property type="entry name" value="PAP2_C"/>
    <property type="match status" value="1"/>
</dbReference>
<comment type="caution">
    <text evidence="3">The sequence shown here is derived from an EMBL/GenBank/DDBJ whole genome shotgun (WGS) entry which is preliminary data.</text>
</comment>
<evidence type="ECO:0000313" key="4">
    <source>
        <dbReference type="Proteomes" id="UP000317010"/>
    </source>
</evidence>
<dbReference type="AlphaFoldDB" id="A0A562TYM8"/>
<protein>
    <submittedName>
        <fullName evidence="3">PAP2 superfamily protein</fullName>
    </submittedName>
</protein>
<dbReference type="EMBL" id="VLLI01000008">
    <property type="protein sequence ID" value="TWI98702.1"/>
    <property type="molecule type" value="Genomic_DNA"/>
</dbReference>
<feature type="transmembrane region" description="Helical" evidence="1">
    <location>
        <begin position="61"/>
        <end position="82"/>
    </location>
</feature>
<evidence type="ECO:0000259" key="2">
    <source>
        <dbReference type="Pfam" id="PF14360"/>
    </source>
</evidence>
<dbReference type="Proteomes" id="UP000317010">
    <property type="component" value="Unassembled WGS sequence"/>
</dbReference>
<dbReference type="InterPro" id="IPR025749">
    <property type="entry name" value="Sphingomyelin_synth-like_dom"/>
</dbReference>
<accession>A0A562TYM8</accession>
<organism evidence="3 4">
    <name type="scientific">Mucilaginibacter frigoritolerans</name>
    <dbReference type="NCBI Taxonomy" id="652788"/>
    <lineage>
        <taxon>Bacteria</taxon>
        <taxon>Pseudomonadati</taxon>
        <taxon>Bacteroidota</taxon>
        <taxon>Sphingobacteriia</taxon>
        <taxon>Sphingobacteriales</taxon>
        <taxon>Sphingobacteriaceae</taxon>
        <taxon>Mucilaginibacter</taxon>
    </lineage>
</organism>
<dbReference type="OrthoDB" id="792641at2"/>
<feature type="transmembrane region" description="Helical" evidence="1">
    <location>
        <begin position="188"/>
        <end position="206"/>
    </location>
</feature>
<reference evidence="3 4" key="1">
    <citation type="submission" date="2019-07" db="EMBL/GenBank/DDBJ databases">
        <title>Genomic Encyclopedia of Archaeal and Bacterial Type Strains, Phase II (KMG-II): from individual species to whole genera.</title>
        <authorList>
            <person name="Goeker M."/>
        </authorList>
    </citation>
    <scope>NUCLEOTIDE SEQUENCE [LARGE SCALE GENOMIC DNA]</scope>
    <source>
        <strain evidence="3 4">ATCC BAA-1854</strain>
    </source>
</reference>
<name>A0A562TYM8_9SPHI</name>
<keyword evidence="4" id="KW-1185">Reference proteome</keyword>
<feature type="domain" description="Sphingomyelin synthase-like" evidence="2">
    <location>
        <begin position="140"/>
        <end position="203"/>
    </location>
</feature>
<feature type="transmembrane region" description="Helical" evidence="1">
    <location>
        <begin position="164"/>
        <end position="182"/>
    </location>
</feature>
<sequence>MPTALSAYRWKKTWAISKSRRQIIIGTVLMLFIVYMLPFFFNHIEKRNGVALNDWLLARIPAYNVSVLIFAIIWSMILLILIRAIYKPSIYINYCWSLMFVCLARLACISIVPLNPPVGLIPLTDPLTGVFYGESLITKDLFFSGHTATLTLIVLCLERRNDKIIAAIATVVVAFLLLVQHIHYTIDILAAPIVTYLCYTFTHYFLKKQWIKQD</sequence>
<feature type="transmembrane region" description="Helical" evidence="1">
    <location>
        <begin position="136"/>
        <end position="157"/>
    </location>
</feature>
<keyword evidence="1" id="KW-0472">Membrane</keyword>
<dbReference type="RefSeq" id="WP_144913577.1">
    <property type="nucleotide sequence ID" value="NZ_VLLI01000008.1"/>
</dbReference>
<feature type="transmembrane region" description="Helical" evidence="1">
    <location>
        <begin position="94"/>
        <end position="116"/>
    </location>
</feature>
<feature type="transmembrane region" description="Helical" evidence="1">
    <location>
        <begin position="21"/>
        <end position="41"/>
    </location>
</feature>
<keyword evidence="1" id="KW-1133">Transmembrane helix</keyword>
<proteinExistence type="predicted"/>
<keyword evidence="1" id="KW-0812">Transmembrane</keyword>